<proteinExistence type="predicted"/>
<protein>
    <submittedName>
        <fullName evidence="2">Uncharacterized protein</fullName>
    </submittedName>
</protein>
<dbReference type="AlphaFoldDB" id="A0A6M3ZVK3"/>
<dbReference type="Proteomes" id="UP000501648">
    <property type="component" value="Chromosome"/>
</dbReference>
<accession>A0A6M3ZVK3</accession>
<evidence type="ECO:0000256" key="1">
    <source>
        <dbReference type="SAM" id="MobiDB-lite"/>
    </source>
</evidence>
<evidence type="ECO:0000313" key="2">
    <source>
        <dbReference type="EMBL" id="QJQ02654.1"/>
    </source>
</evidence>
<organism evidence="2 3">
    <name type="scientific">Herbaspirillum rubrisubalbicans Os34</name>
    <dbReference type="NCBI Taxonomy" id="1235827"/>
    <lineage>
        <taxon>Bacteria</taxon>
        <taxon>Pseudomonadati</taxon>
        <taxon>Pseudomonadota</taxon>
        <taxon>Betaproteobacteria</taxon>
        <taxon>Burkholderiales</taxon>
        <taxon>Oxalobacteraceae</taxon>
        <taxon>Herbaspirillum</taxon>
    </lineage>
</organism>
<gene>
    <name evidence="2" type="ORF">C798_21220</name>
</gene>
<dbReference type="EMBL" id="CP008956">
    <property type="protein sequence ID" value="QJQ02654.1"/>
    <property type="molecule type" value="Genomic_DNA"/>
</dbReference>
<name>A0A6M3ZVK3_9BURK</name>
<feature type="compositionally biased region" description="Basic residues" evidence="1">
    <location>
        <begin position="230"/>
        <end position="241"/>
    </location>
</feature>
<evidence type="ECO:0000313" key="3">
    <source>
        <dbReference type="Proteomes" id="UP000501648"/>
    </source>
</evidence>
<sequence length="241" mass="27396">MNLDFDGAFLSRLESLKPLLDDSHPWRDVSLGLPIPLYLAKLNITASSFTATQAGWCAVLFSADEPVATVDVEMTEEKQANRLFSLSGSSAARRLWRAIDMAEEIRRLLSDRHYVDRLANIRRLAEFSELRLIDFPSIHVSALWLYSQRHLSLFVLLPDENDQEELDVISRGELLNLVQTRFDESQAGASISALDLLRDELSGRGRRFSSNDEPEEVSDEQAPSNEIPKRHTGIFRKRSRI</sequence>
<reference evidence="2 3" key="1">
    <citation type="journal article" date="2012" name="J. Bacteriol.">
        <title>Genome sequence of the pathogenic Herbaspirillum seropedicae strain Os34, isolated from rice roots.</title>
        <authorList>
            <person name="Ye W."/>
            <person name="Ye S."/>
            <person name="Liu J."/>
            <person name="Chang S."/>
            <person name="Chen M."/>
            <person name="Zhu B."/>
            <person name="Guo L."/>
            <person name="An Q."/>
        </authorList>
    </citation>
    <scope>NUCLEOTIDE SEQUENCE [LARGE SCALE GENOMIC DNA]</scope>
    <source>
        <strain evidence="2 3">Os34</strain>
    </source>
</reference>
<feature type="region of interest" description="Disordered" evidence="1">
    <location>
        <begin position="204"/>
        <end position="241"/>
    </location>
</feature>